<feature type="domain" description="Laminin EGF-like" evidence="26">
    <location>
        <begin position="1857"/>
        <end position="1907"/>
    </location>
</feature>
<dbReference type="SMART" id="SM00180">
    <property type="entry name" value="EGF_Lam"/>
    <property type="match status" value="23"/>
</dbReference>
<feature type="domain" description="Laminin EGF-like" evidence="26">
    <location>
        <begin position="728"/>
        <end position="772"/>
    </location>
</feature>
<dbReference type="Gene3D" id="2.10.25.10">
    <property type="entry name" value="Laminin"/>
    <property type="match status" value="20"/>
</dbReference>
<evidence type="ECO:0000256" key="21">
    <source>
        <dbReference type="PROSITE-ProRule" id="PRU00460"/>
    </source>
</evidence>
<dbReference type="FunFam" id="2.60.120.200:FF:000150">
    <property type="entry name" value="Laminin subunit alpha 5"/>
    <property type="match status" value="1"/>
</dbReference>
<feature type="domain" description="Laminin N-terminal" evidence="28">
    <location>
        <begin position="36"/>
        <end position="289"/>
    </location>
</feature>
<feature type="coiled-coil region" evidence="22">
    <location>
        <begin position="2279"/>
        <end position="2386"/>
    </location>
</feature>
<dbReference type="GO" id="GO:0005576">
    <property type="term" value="C:extracellular region"/>
    <property type="evidence" value="ECO:0007669"/>
    <property type="project" value="UniProtKB-ARBA"/>
</dbReference>
<feature type="disulfide bond" evidence="21">
    <location>
        <begin position="1739"/>
        <end position="1748"/>
    </location>
</feature>
<dbReference type="PANTHER" id="PTHR10574">
    <property type="entry name" value="NETRIN/LAMININ-RELATED"/>
    <property type="match status" value="1"/>
</dbReference>
<feature type="domain" description="Laminin G" evidence="25">
    <location>
        <begin position="3422"/>
        <end position="3592"/>
    </location>
</feature>
<comment type="subunit">
    <text evidence="12">Laminin is a complex glycoprotein, consisting of three different polypeptide chains (alpha, beta, gamma), which are bound to each other by disulfide bonds into a cross-shaped molecule comprising one long and three short arms with globules at each end. Beta-1 is a subunit of laminin-1 (laminin-111 or EHS laminin), laminin-2 (laminin-211 or merosin), laminin-6 (laminin-311 or K-laminin), laminin-8 (laminin-411), laminin-10 (laminin-511) and laminin-12 (laminin-213). Interacts with ITGB1.</text>
</comment>
<dbReference type="FunFam" id="2.10.25.10:FF:000407">
    <property type="entry name" value="Laminin subunit alpha-3"/>
    <property type="match status" value="1"/>
</dbReference>
<keyword evidence="3" id="KW-0272">Extracellular matrix</keyword>
<feature type="disulfide bond" evidence="21">
    <location>
        <begin position="634"/>
        <end position="646"/>
    </location>
</feature>
<evidence type="ECO:0000256" key="3">
    <source>
        <dbReference type="ARBA" id="ARBA00022530"/>
    </source>
</evidence>
<dbReference type="PANTHER" id="PTHR10574:SF406">
    <property type="entry name" value="LAMININ SUBUNIT ALPHA 5"/>
    <property type="match status" value="1"/>
</dbReference>
<dbReference type="InterPro" id="IPR013320">
    <property type="entry name" value="ConA-like_dom_sf"/>
</dbReference>
<dbReference type="GO" id="GO:0043259">
    <property type="term" value="C:laminin-10 complex"/>
    <property type="evidence" value="ECO:0007669"/>
    <property type="project" value="UniProtKB-ARBA"/>
</dbReference>
<feature type="disulfide bond" evidence="21">
    <location>
        <begin position="1720"/>
        <end position="1737"/>
    </location>
</feature>
<keyword evidence="4 24" id="KW-0732">Signal</keyword>
<dbReference type="Pfam" id="PF00053">
    <property type="entry name" value="EGF_laminin"/>
    <property type="match status" value="21"/>
</dbReference>
<dbReference type="FunFam" id="2.10.25.10:FF:000209">
    <property type="entry name" value="Laminin subunit alpha 5"/>
    <property type="match status" value="5"/>
</dbReference>
<dbReference type="FunFam" id="2.10.25.10:FF:000083">
    <property type="entry name" value="Laminin subunit alpha"/>
    <property type="match status" value="1"/>
</dbReference>
<feature type="disulfide bond" evidence="21">
    <location>
        <begin position="560"/>
        <end position="569"/>
    </location>
</feature>
<protein>
    <recommendedName>
        <fullName evidence="13">Laminin subunit beta-1</fullName>
    </recommendedName>
    <alternativeName>
        <fullName evidence="16">Laminin B1 chain</fullName>
    </alternativeName>
    <alternativeName>
        <fullName evidence="14">Laminin-1 subunit beta</fullName>
    </alternativeName>
    <alternativeName>
        <fullName evidence="18">Laminin-10 subunit beta</fullName>
    </alternativeName>
    <alternativeName>
        <fullName evidence="15">Laminin-12 subunit beta</fullName>
    </alternativeName>
    <alternativeName>
        <fullName evidence="19">Laminin-2 subunit beta</fullName>
    </alternativeName>
    <alternativeName>
        <fullName evidence="17">Laminin-6 subunit beta</fullName>
    </alternativeName>
    <alternativeName>
        <fullName evidence="20">Laminin-8 subunit beta</fullName>
    </alternativeName>
</protein>
<feature type="domain" description="Laminin EGF-like" evidence="26">
    <location>
        <begin position="679"/>
        <end position="724"/>
    </location>
</feature>
<feature type="disulfide bond" evidence="21">
    <location>
        <begin position="748"/>
        <end position="757"/>
    </location>
</feature>
<feature type="disulfide bond" evidence="21">
    <location>
        <begin position="654"/>
        <end position="663"/>
    </location>
</feature>
<dbReference type="GO" id="GO:0005102">
    <property type="term" value="F:signaling receptor binding"/>
    <property type="evidence" value="ECO:0007669"/>
    <property type="project" value="InterPro"/>
</dbReference>
<dbReference type="GO" id="GO:0030334">
    <property type="term" value="P:regulation of cell migration"/>
    <property type="evidence" value="ECO:0007669"/>
    <property type="project" value="InterPro"/>
</dbReference>
<feature type="disulfide bond" evidence="21">
    <location>
        <begin position="1859"/>
        <end position="1876"/>
    </location>
</feature>
<feature type="region of interest" description="Disordered" evidence="23">
    <location>
        <begin position="1353"/>
        <end position="1379"/>
    </location>
</feature>
<evidence type="ECO:0000256" key="14">
    <source>
        <dbReference type="ARBA" id="ARBA00075282"/>
    </source>
</evidence>
<keyword evidence="6" id="KW-0084">Basement membrane</keyword>
<dbReference type="GO" id="GO:0030155">
    <property type="term" value="P:regulation of cell adhesion"/>
    <property type="evidence" value="ECO:0007669"/>
    <property type="project" value="InterPro"/>
</dbReference>
<dbReference type="SMART" id="SM00136">
    <property type="entry name" value="LamNT"/>
    <property type="match status" value="1"/>
</dbReference>
<dbReference type="Gene3D" id="2.170.300.10">
    <property type="entry name" value="Tie2 ligand-binding domain superfamily"/>
    <property type="match status" value="1"/>
</dbReference>
<evidence type="ECO:0000256" key="10">
    <source>
        <dbReference type="ARBA" id="ARBA00023180"/>
    </source>
</evidence>
<evidence type="ECO:0000256" key="1">
    <source>
        <dbReference type="ARBA" id="ARBA00004302"/>
    </source>
</evidence>
<dbReference type="CDD" id="cd00055">
    <property type="entry name" value="EGF_Lam"/>
    <property type="match status" value="22"/>
</dbReference>
<dbReference type="InterPro" id="IPR002049">
    <property type="entry name" value="LE_dom"/>
</dbReference>
<feature type="disulfide bond" evidence="21">
    <location>
        <begin position="1832"/>
        <end position="1841"/>
    </location>
</feature>
<feature type="disulfide bond" evidence="21">
    <location>
        <begin position="914"/>
        <end position="931"/>
    </location>
</feature>
<evidence type="ECO:0000256" key="18">
    <source>
        <dbReference type="ARBA" id="ARBA00082919"/>
    </source>
</evidence>
<evidence type="ECO:0000259" key="25">
    <source>
        <dbReference type="PROSITE" id="PS50025"/>
    </source>
</evidence>
<keyword evidence="8 22" id="KW-0175">Coiled coil</keyword>
<sequence length="3773" mass="416964">MSNMARGKKEAFALLLLLALVLLGAVNAQLPVNEITGFSLSPPYFNLAEGARISATATCGEDDTGIPRSDLYCKLVGGPTTELPSQTIQGQFCEYCNSNDPNAARPASNAIDGTERWWQSPPLSRSLRYNEVNVTLDLGQLFHVAYVLIKFANSPRPDLWVLERSVDNGRTYVPWQYFAHLKRDCLEFFGKQPNARISRDDDQICTTEYSRIVPLENGEIVVSLVNGRPGARNFTYSPVLRDFTKATNIRLRFLRTSTLLGHLISKAQRDPTVTRRYYYSIKDISVGGRCVCHGHALVCGARDPNNSSSLQCECLHNTCGESCDRCCPGFNQKPWRAATADSANECHPCMCHSHATDCYYDPEVDRIGASLNVYGQYDGGGVCISCQHNTAGVNCERCAEGFYRPHGAQPDSPYACAPCSCDPRTTAGCEDGSGRCICRPNFSGDNCDRCADGYHGFPQCIQHPIQTTKSPAGDIVDPDNCPEGSFGPPSCQPCRCDGPGVATQTCDGQTGECFCRPGFESRFCDRCERGRFSYPYCQECPCDREGTLPERCDAYGRCLCRSEVEGPQCDRCRPGYHSFPDCQDCQCSEVGSYERSCDLESGQCRCRPGVTGQRCDRCVDVRRRFPQCDAPIECRCDREGTLPERCDAYGRCLCRSEVEGPQCDRCRPGYHSFPDCQACQCSRDGSYEESCDLESGQCRCRPGVTGQRCDRCVDVRRRFPQCDAPIECPCDREGTLPERCDAYGRCLCRSEVEGPQCDRCRPGYHSFPDCQDCQCSELGSYEESCDLESGQCRCRPGVTGQRCDRCVDVRRRFPQCDAPIECPCNREGTLPERCDAYGRCLCRSEVEGPQCDRCRPGYHSFPDCQACRCDGVGVADGACGPRGDCRCHTNYAGRRCEQCARGYYGYPNCGACQCSRDGSYEESCDLASGQCRCRPGVTGQRCDRCVDVRRRFPQCDAPIEPPVSRCNPVGTDVNRVVPNEGQCPCLADVEGLLCDRCKPLFWNLASENQNGCIACQCDVKESGKCFCKPNTCGHTCNTCKEGYFLHQKKNYFGCQGCQCDVGGALGRACAEPTGQCLCRKHVVGRTCNQPETNYYFPDLYHMKFEVEDGITPNGRPARFGYSPQEFPDFSWRGYATMSRGQPEVVLSLTVAPPSSYRIVLRYSTPSRPRGPIKGRILLIDEAHFSSCCDSPAISRPCVRLPPLQSEVRITVHVEEGRSSVFRFILRFINPGGSSVTGRVTAAHVRGTEGQRHSKEVVFPPSRTPAFVTVPGSGFAEPFPLAPGKWIIHIRAEDVLLDYLVLLPSVYYEAPILQSKTTEPCTYVINSDNMGKNCLLYRHTPMDRFPSALASQGVFSSRGRRKRQARVRRPTPEHPEMASVSGRQAQLQLTLRVPSPGRYVLVLEYASEVDALQNVNVLLSSQPQAQAQAQARVNIDSCAYSFLCRGVAVDGSGRVALLQMDHKTDVLLQTSTASFLLYKVYAVPADKFSMEYVDPKELCVSVHGRFSEDSRLCVPPQYEIPPSALVLDAAREGRLSVPSGGRQSRQAGPAPLIAPPRDGVLLKSPQTEISFSARVPVPGRYVFVVHFRQPELPFFPVEVLVDGGRPWKGSINASFCPRVSGCRDQVIAEQRIALDVPRQDLTVTLRVPPGKTLILDYILVFPDESYGPELLREKPLGRSSDFINQCGGNSFYIDPSSSQFCRDSARSLVAFFNNGALPCGCDEAGATGPTCDPEGGQCTCRPNIIGRQCTRCATGHYGFPYCRPCKCGRRLCDEVTGQCICPPQTIRPACDVCESQTFSYHPLLGCEGCDCSPNGIDNVAEEGCNQTTGQCACKDHIDGRQCDRCTAGYYGFPECAPCDCNMGGVVPDVCHPQTGKCLCKKNVVGVRCDSCRKGSFHFDESNPSGCLSCFCFGATDQCRSSDKRRGKFVDMKSWRLEKLDQEEVPSVLNTASNTVVADVQELPATVKDLHWVAPKTYLGDRVSSYGGFLTYQLKSFGIPSEGMVLLDRSTDLLLSRKEVTLVHRAPLTPSADRLYEGRVQLIEGNFRREGTDRPVSREVLMAVLADLDALHIRGLYFSQSQRLSLGEVGLEEATPTGSGVSSSMVEVCTCPPGHQGDSCQKCAPGYYRDRSQQGPGRCVPCSCNGLSNACDEATGKCLNCKQNTAGYRCEQCKEGYYGNPTNGTCRVCPCPFNVESNSFATSCKKVSGGFVCVCRQGYTGPRCERCAPGYYGDPMDLRGSCQPCNCNGNGNCDSKTGVCKNTLEPKDTTDEQCQECDSCVETLLKDLESLDDMLSKLKSQLENVNASSAVQERLKKLEDAIAAAKTLVKIYSTSITSQVPKVKQLEDDAKNLSEDIGLIKKKATENSEKAQEAVDAAEKTHDRAEDLAAGAESIFNKIKDLLKELNDATSGGGSLPTEDLAKILSEAERMVRDMKARDFSDLKNAAEKENEEAKKLLDHIKNDVTKQYELNKDAVKRIAGLLKDHEAKLKDLEEALKEADSTVKKANQQNGVNAKILEDLLKKKKELEKERDQVLDQIKMAKDQLKGTKDLLDMLADSKKEYEQLAAQLDGAKTDLTKKVNDITQAAAKEDIVEKAEKHAETLNRLAKELQEAVKNASSSSDVRCAVDAIEAYKNITEAIKAAEDAANEAKKAADKALSDVQNQDLTKRAQDLKDNGDELLKTAKDAQNDLKNAADELDTQKKRLAEAEKKKDALKSDLLAAQAELDKIKRDDVADMIDAAKRTAANANDTAKDAMDRLNAIKDEVDKINVLPTDPNLDNVLNDVDKSVKNLTNTIPSLLDKISQIEDLSTQITPTGNVSENIKRIKELIELARDAANRITVPMKFAGDGHVELRTPKDMDDLKAYTALSLSLQRPENGRGDGGRRRRQTSTDDLFVLYLGKKDASTDYIGMVLQNNELFCIYKLNGKEYKIQTKSINRSPTEPSYFDKVDFRRIYEDAEVILTQLFTSSDPYAPVTYHNRGEITRNLLNLDPEDVVFYVGGYPDTFTPPASLNYPKYKGCIEMSTFNEKFISLYNFKKAVNVNTELPCKRYIPSEVDLYFEGTGYAKIAIDKSSNVLVLSQSVYTRSENALLLYIGNEDSFYTFAVEGGYVVFRGREGDKVLEKAKSTEKLFPLEKQEEIQVILRKTSFLVRLGSKTALTASYTQGQYDSYYLGGLPPMLRERDSITTPPMKGCVRNIKMGGSHANLLERVGMSKGCPKDYLASRKAEFSLGSSLSAPPGKFELSSDVTVSLGFKSTESNGLLLTNSQAGNGIELAMDNGFVLFKFNDKVWKSNKTYKDGKWHYLTAARIGQRFEFLIDEQDEGQQQSSSSSIAAEGDNVFLGKDTFKGCLANLYMRRPDVLYKPEDLSEFSTSGEILLDVCSSDRPPLLMVDKRNRSFSRMEEEVRDDSLSVCSLPSMVKHSYRLGGPFSSLTYNITPQALRSRPHFSLDVRTESADGLLLYVAGSQDSSHLVLYMSKGRIRLSIGRKQHIFNREKYSDGKWHTVMFSWERRKFRLVVDGLRAHNGQLSPDEGVSLDLQSPVYLGSVPESVRMEQQWKDLPRESIIGCVRNFKMNSQPMAEPTANYGAAPCFDGHTVGGAYFSGNGYAVIEDNFVVGVSFELVFEVRPRTLTGVIFHVGGKGGHHLSLFLRRGEVVVQVNNGAGEFNVSVTPQKMLCDSMFHRVAVIKRNNVIQLDVDTEGRYTVGPSSSVSTRTRDPLYVGGIPDSTWSTQLPKTSFVGCLQNVQINGNTVSFDKIARVFGPVNLRECPSS</sequence>
<evidence type="ECO:0000256" key="24">
    <source>
        <dbReference type="SAM" id="SignalP"/>
    </source>
</evidence>
<feature type="disulfide bond" evidence="21">
    <location>
        <begin position="773"/>
        <end position="785"/>
    </location>
</feature>
<evidence type="ECO:0000313" key="30">
    <source>
        <dbReference type="Proteomes" id="UP001044222"/>
    </source>
</evidence>
<feature type="disulfide bond" evidence="21">
    <location>
        <begin position="2159"/>
        <end position="2168"/>
    </location>
</feature>
<evidence type="ECO:0000256" key="12">
    <source>
        <dbReference type="ARBA" id="ARBA00065312"/>
    </source>
</evidence>
<feature type="domain" description="Laminin IV type A" evidence="27">
    <location>
        <begin position="1928"/>
        <end position="2106"/>
    </location>
</feature>
<organism evidence="29 30">
    <name type="scientific">Anguilla anguilla</name>
    <name type="common">European freshwater eel</name>
    <name type="synonym">Muraena anguilla</name>
    <dbReference type="NCBI Taxonomy" id="7936"/>
    <lineage>
        <taxon>Eukaryota</taxon>
        <taxon>Metazoa</taxon>
        <taxon>Chordata</taxon>
        <taxon>Craniata</taxon>
        <taxon>Vertebrata</taxon>
        <taxon>Euteleostomi</taxon>
        <taxon>Actinopterygii</taxon>
        <taxon>Neopterygii</taxon>
        <taxon>Teleostei</taxon>
        <taxon>Anguilliformes</taxon>
        <taxon>Anguillidae</taxon>
        <taxon>Anguilla</taxon>
    </lineage>
</organism>
<dbReference type="InterPro" id="IPR000034">
    <property type="entry name" value="Laminin_IV"/>
</dbReference>
<evidence type="ECO:0000259" key="26">
    <source>
        <dbReference type="PROSITE" id="PS50027"/>
    </source>
</evidence>
<evidence type="ECO:0000259" key="28">
    <source>
        <dbReference type="PROSITE" id="PS51117"/>
    </source>
</evidence>
<accession>A0A9D3RWI8</accession>
<feature type="domain" description="Laminin EGF-like" evidence="26">
    <location>
        <begin position="540"/>
        <end position="584"/>
    </location>
</feature>
<feature type="chain" id="PRO_5038581613" description="Laminin subunit beta-1" evidence="24">
    <location>
        <begin position="29"/>
        <end position="3773"/>
    </location>
</feature>
<feature type="domain" description="Laminin EGF-like" evidence="26">
    <location>
        <begin position="912"/>
        <end position="957"/>
    </location>
</feature>
<dbReference type="SMART" id="SM00281">
    <property type="entry name" value="LamB"/>
    <property type="match status" value="1"/>
</dbReference>
<evidence type="ECO:0000256" key="15">
    <source>
        <dbReference type="ARBA" id="ARBA00075415"/>
    </source>
</evidence>
<feature type="region of interest" description="Disordered" evidence="23">
    <location>
        <begin position="1535"/>
        <end position="1556"/>
    </location>
</feature>
<reference evidence="29" key="1">
    <citation type="submission" date="2021-01" db="EMBL/GenBank/DDBJ databases">
        <title>A chromosome-scale assembly of European eel, Anguilla anguilla.</title>
        <authorList>
            <person name="Henkel C."/>
            <person name="Jong-Raadsen S.A."/>
            <person name="Dufour S."/>
            <person name="Weltzien F.-A."/>
            <person name="Palstra A.P."/>
            <person name="Pelster B."/>
            <person name="Spaink H.P."/>
            <person name="Van Den Thillart G.E."/>
            <person name="Jansen H."/>
            <person name="Zahm M."/>
            <person name="Klopp C."/>
            <person name="Cedric C."/>
            <person name="Louis A."/>
            <person name="Berthelot C."/>
            <person name="Parey E."/>
            <person name="Roest Crollius H."/>
            <person name="Montfort J."/>
            <person name="Robinson-Rechavi M."/>
            <person name="Bucao C."/>
            <person name="Bouchez O."/>
            <person name="Gislard M."/>
            <person name="Lluch J."/>
            <person name="Milhes M."/>
            <person name="Lampietro C."/>
            <person name="Lopez Roques C."/>
            <person name="Donnadieu C."/>
            <person name="Braasch I."/>
            <person name="Desvignes T."/>
            <person name="Postlethwait J."/>
            <person name="Bobe J."/>
            <person name="Guiguen Y."/>
            <person name="Dirks R."/>
        </authorList>
    </citation>
    <scope>NUCLEOTIDE SEQUENCE</scope>
    <source>
        <strain evidence="29">Tag_6206</strain>
        <tissue evidence="29">Liver</tissue>
    </source>
</reference>
<dbReference type="SMART" id="SM00181">
    <property type="entry name" value="EGF"/>
    <property type="match status" value="13"/>
</dbReference>
<dbReference type="InterPro" id="IPR056863">
    <property type="entry name" value="LMN_ATRN_NET-like_EGF"/>
</dbReference>
<feature type="signal peptide" evidence="24">
    <location>
        <begin position="1"/>
        <end position="28"/>
    </location>
</feature>
<dbReference type="EMBL" id="JAFIRN010000009">
    <property type="protein sequence ID" value="KAG5841962.1"/>
    <property type="molecule type" value="Genomic_DNA"/>
</dbReference>
<dbReference type="Gene3D" id="2.60.120.260">
    <property type="entry name" value="Galactose-binding domain-like"/>
    <property type="match status" value="1"/>
</dbReference>
<evidence type="ECO:0000256" key="8">
    <source>
        <dbReference type="ARBA" id="ARBA00023054"/>
    </source>
</evidence>
<feature type="domain" description="Laminin EGF-like" evidence="26">
    <location>
        <begin position="1808"/>
        <end position="1856"/>
    </location>
</feature>
<dbReference type="GO" id="GO:0070831">
    <property type="term" value="P:basement membrane assembly"/>
    <property type="evidence" value="ECO:0007669"/>
    <property type="project" value="TreeGrafter"/>
</dbReference>
<dbReference type="GO" id="GO:0009887">
    <property type="term" value="P:animal organ morphogenesis"/>
    <property type="evidence" value="ECO:0007669"/>
    <property type="project" value="TreeGrafter"/>
</dbReference>
<feature type="domain" description="Laminin EGF-like" evidence="26">
    <location>
        <begin position="822"/>
        <end position="866"/>
    </location>
</feature>
<feature type="disulfide bond" evidence="21">
    <location>
        <begin position="794"/>
        <end position="803"/>
    </location>
</feature>
<feature type="domain" description="Laminin G" evidence="25">
    <location>
        <begin position="3598"/>
        <end position="3770"/>
    </location>
</feature>
<keyword evidence="7" id="KW-0130">Cell adhesion</keyword>
<dbReference type="GO" id="GO:0007411">
    <property type="term" value="P:axon guidance"/>
    <property type="evidence" value="ECO:0007669"/>
    <property type="project" value="TreeGrafter"/>
</dbReference>
<feature type="disulfide bond" evidence="21">
    <location>
        <begin position="867"/>
        <end position="879"/>
    </location>
</feature>
<keyword evidence="11 21" id="KW-0424">Laminin EGF-like domain</keyword>
<feature type="disulfide bond" evidence="21">
    <location>
        <begin position="775"/>
        <end position="792"/>
    </location>
</feature>
<dbReference type="SMART" id="SM00282">
    <property type="entry name" value="LamG"/>
    <property type="match status" value="5"/>
</dbReference>
<dbReference type="InterPro" id="IPR008211">
    <property type="entry name" value="Laminin_N"/>
</dbReference>
<evidence type="ECO:0000256" key="2">
    <source>
        <dbReference type="ARBA" id="ARBA00022525"/>
    </source>
</evidence>
<feature type="domain" description="Laminin EGF-like" evidence="26">
    <location>
        <begin position="1718"/>
        <end position="1763"/>
    </location>
</feature>
<feature type="disulfide bond" evidence="21">
    <location>
        <begin position="585"/>
        <end position="597"/>
    </location>
</feature>
<dbReference type="SUPFAM" id="SSF57196">
    <property type="entry name" value="EGF/Laminin"/>
    <property type="match status" value="19"/>
</dbReference>
<dbReference type="PROSITE" id="PS00022">
    <property type="entry name" value="EGF_1"/>
    <property type="match status" value="1"/>
</dbReference>
<feature type="disulfide bond" evidence="21">
    <location>
        <begin position="2213"/>
        <end position="2222"/>
    </location>
</feature>
<keyword evidence="30" id="KW-1185">Reference proteome</keyword>
<dbReference type="CDD" id="cd00110">
    <property type="entry name" value="LamG"/>
    <property type="match status" value="4"/>
</dbReference>
<feature type="disulfide bond" evidence="21">
    <location>
        <begin position="1857"/>
        <end position="1869"/>
    </location>
</feature>
<dbReference type="GO" id="GO:0016477">
    <property type="term" value="P:cell migration"/>
    <property type="evidence" value="ECO:0007669"/>
    <property type="project" value="TreeGrafter"/>
</dbReference>
<evidence type="ECO:0000256" key="9">
    <source>
        <dbReference type="ARBA" id="ARBA00023157"/>
    </source>
</evidence>
<dbReference type="GO" id="GO:0034446">
    <property type="term" value="P:substrate adhesion-dependent cell spreading"/>
    <property type="evidence" value="ECO:0007669"/>
    <property type="project" value="TreeGrafter"/>
</dbReference>
<feature type="disulfide bond" evidence="21">
    <location>
        <begin position="438"/>
        <end position="447"/>
    </location>
</feature>
<comment type="caution">
    <text evidence="29">The sequence shown here is derived from an EMBL/GenBank/DDBJ whole genome shotgun (WGS) entry which is preliminary data.</text>
</comment>
<name>A0A9D3RWI8_ANGAN</name>
<dbReference type="InterPro" id="IPR009254">
    <property type="entry name" value="Laminin_aI"/>
</dbReference>
<feature type="disulfide bond" evidence="21">
    <location>
        <begin position="540"/>
        <end position="552"/>
    </location>
</feature>
<evidence type="ECO:0000313" key="29">
    <source>
        <dbReference type="EMBL" id="KAG5841962.1"/>
    </source>
</evidence>
<feature type="compositionally biased region" description="Basic residues" evidence="23">
    <location>
        <begin position="1357"/>
        <end position="1368"/>
    </location>
</feature>
<feature type="disulfide bond" evidence="21">
    <location>
        <begin position="728"/>
        <end position="740"/>
    </location>
</feature>
<evidence type="ECO:0000256" key="23">
    <source>
        <dbReference type="SAM" id="MobiDB-lite"/>
    </source>
</evidence>
<dbReference type="InterPro" id="IPR010307">
    <property type="entry name" value="Laminin_dom_II"/>
</dbReference>
<feature type="domain" description="Laminin EGF-like" evidence="26">
    <location>
        <begin position="2187"/>
        <end position="2242"/>
    </location>
</feature>
<keyword evidence="10" id="KW-0325">Glycoprotein</keyword>
<feature type="disulfide bond" evidence="21">
    <location>
        <begin position="681"/>
        <end position="698"/>
    </location>
</feature>
<feature type="disulfide bond" evidence="21">
    <location>
        <begin position="587"/>
        <end position="604"/>
    </location>
</feature>
<evidence type="ECO:0000256" key="7">
    <source>
        <dbReference type="ARBA" id="ARBA00022889"/>
    </source>
</evidence>
<feature type="domain" description="Laminin EGF-like" evidence="26">
    <location>
        <begin position="585"/>
        <end position="630"/>
    </location>
</feature>
<feature type="domain" description="Laminin G" evidence="25">
    <location>
        <begin position="3224"/>
        <end position="3382"/>
    </location>
</feature>
<feature type="disulfide bond" evidence="21">
    <location>
        <begin position="842"/>
        <end position="851"/>
    </location>
</feature>
<dbReference type="PROSITE" id="PS01248">
    <property type="entry name" value="EGF_LAM_1"/>
    <property type="match status" value="9"/>
</dbReference>
<dbReference type="FunFam" id="2.60.120.260:FF:000092">
    <property type="entry name" value="Laminin subunit alpha-3"/>
    <property type="match status" value="1"/>
</dbReference>
<dbReference type="PRINTS" id="PR00011">
    <property type="entry name" value="EGFLAMININ"/>
</dbReference>
<feature type="disulfide bond" evidence="21">
    <location>
        <begin position="606"/>
        <end position="615"/>
    </location>
</feature>
<evidence type="ECO:0000256" key="5">
    <source>
        <dbReference type="ARBA" id="ARBA00022737"/>
    </source>
</evidence>
<keyword evidence="5" id="KW-0677">Repeat</keyword>
<feature type="disulfide bond" evidence="21">
    <location>
        <begin position="933"/>
        <end position="942"/>
    </location>
</feature>
<dbReference type="FunFam" id="2.10.25.10:FF:000069">
    <property type="entry name" value="Laminin subunit alpha 1"/>
    <property type="match status" value="1"/>
</dbReference>
<dbReference type="FunFam" id="2.10.25.10:FF:000033">
    <property type="entry name" value="Laminin subunit alpha 2"/>
    <property type="match status" value="1"/>
</dbReference>
<feature type="disulfide bond" evidence="21">
    <location>
        <begin position="822"/>
        <end position="834"/>
    </location>
</feature>
<feature type="disulfide bond" evidence="21">
    <location>
        <begin position="887"/>
        <end position="896"/>
    </location>
</feature>
<feature type="domain" description="Laminin EGF-like" evidence="26">
    <location>
        <begin position="773"/>
        <end position="818"/>
    </location>
</feature>
<evidence type="ECO:0000256" key="19">
    <source>
        <dbReference type="ARBA" id="ARBA00083431"/>
    </source>
</evidence>
<comment type="subcellular location">
    <subcellularLocation>
        <location evidence="1">Secreted</location>
        <location evidence="1">Extracellular space</location>
        <location evidence="1">Extracellular matrix</location>
        <location evidence="1">Basement membrane</location>
    </subcellularLocation>
</comment>
<feature type="domain" description="Laminin EGF-like" evidence="26">
    <location>
        <begin position="634"/>
        <end position="678"/>
    </location>
</feature>
<dbReference type="PROSITE" id="PS51117">
    <property type="entry name" value="LAMININ_NTER"/>
    <property type="match status" value="1"/>
</dbReference>
<dbReference type="Pfam" id="PF24973">
    <property type="entry name" value="EGF_LMN_ATRN"/>
    <property type="match status" value="1"/>
</dbReference>
<feature type="domain" description="Laminin EGF-like" evidence="26">
    <location>
        <begin position="2140"/>
        <end position="2186"/>
    </location>
</feature>
<feature type="disulfide bond" evidence="21">
    <location>
        <begin position="700"/>
        <end position="709"/>
    </location>
</feature>
<evidence type="ECO:0000256" key="16">
    <source>
        <dbReference type="ARBA" id="ARBA00076920"/>
    </source>
</evidence>
<evidence type="ECO:0000256" key="11">
    <source>
        <dbReference type="ARBA" id="ARBA00023292"/>
    </source>
</evidence>
<evidence type="ECO:0000256" key="4">
    <source>
        <dbReference type="ARBA" id="ARBA00022729"/>
    </source>
</evidence>
<feature type="disulfide bond" evidence="21">
    <location>
        <begin position="1878"/>
        <end position="1887"/>
    </location>
</feature>
<dbReference type="GO" id="GO:0009888">
    <property type="term" value="P:tissue development"/>
    <property type="evidence" value="ECO:0007669"/>
    <property type="project" value="TreeGrafter"/>
</dbReference>
<evidence type="ECO:0000256" key="17">
    <source>
        <dbReference type="ARBA" id="ARBA00076958"/>
    </source>
</evidence>
<dbReference type="SUPFAM" id="SSF49899">
    <property type="entry name" value="Concanavalin A-like lectins/glucanases"/>
    <property type="match status" value="5"/>
</dbReference>
<dbReference type="Pfam" id="PF00052">
    <property type="entry name" value="Laminin_B"/>
    <property type="match status" value="1"/>
</dbReference>
<dbReference type="GO" id="GO:0005606">
    <property type="term" value="C:laminin-1 complex"/>
    <property type="evidence" value="ECO:0007669"/>
    <property type="project" value="UniProtKB-ARBA"/>
</dbReference>
<feature type="disulfide bond" evidence="21">
    <location>
        <begin position="912"/>
        <end position="924"/>
    </location>
</feature>
<feature type="coiled-coil region" evidence="22">
    <location>
        <begin position="2435"/>
        <end position="2764"/>
    </location>
</feature>
<evidence type="ECO:0000256" key="6">
    <source>
        <dbReference type="ARBA" id="ARBA00022869"/>
    </source>
</evidence>
<feature type="disulfide bond" evidence="21">
    <location>
        <begin position="679"/>
        <end position="691"/>
    </location>
</feature>
<evidence type="ECO:0000256" key="22">
    <source>
        <dbReference type="SAM" id="Coils"/>
    </source>
</evidence>
<keyword evidence="9 21" id="KW-1015">Disulfide bond</keyword>
<dbReference type="InterPro" id="IPR050440">
    <property type="entry name" value="Laminin/Netrin_ECM"/>
</dbReference>
<dbReference type="Gene3D" id="2.60.120.200">
    <property type="match status" value="5"/>
</dbReference>
<dbReference type="PROSITE" id="PS50027">
    <property type="entry name" value="EGF_LAM_2"/>
    <property type="match status" value="15"/>
</dbReference>
<proteinExistence type="predicted"/>
<dbReference type="GO" id="GO:0005737">
    <property type="term" value="C:cytoplasm"/>
    <property type="evidence" value="ECO:0007669"/>
    <property type="project" value="UniProtKB-ARBA"/>
</dbReference>
<dbReference type="FunFam" id="2.10.25.10:FF:000034">
    <property type="entry name" value="Laminin subunit alpha 3"/>
    <property type="match status" value="4"/>
</dbReference>
<dbReference type="FunFam" id="2.10.25.10:FF:000065">
    <property type="entry name" value="Laminin subunit beta 1"/>
    <property type="match status" value="1"/>
</dbReference>
<evidence type="ECO:0000259" key="27">
    <source>
        <dbReference type="PROSITE" id="PS51115"/>
    </source>
</evidence>
<evidence type="ECO:0000256" key="20">
    <source>
        <dbReference type="ARBA" id="ARBA00083813"/>
    </source>
</evidence>
<keyword evidence="2" id="KW-0964">Secreted</keyword>
<feature type="domain" description="Laminin G" evidence="25">
    <location>
        <begin position="3057"/>
        <end position="3217"/>
    </location>
</feature>
<dbReference type="InterPro" id="IPR001791">
    <property type="entry name" value="Laminin_G"/>
</dbReference>
<dbReference type="FunFam" id="2.10.25.10:FF:000011">
    <property type="entry name" value="Cadherin EGF LAG seven-pass G-type receptor"/>
    <property type="match status" value="1"/>
</dbReference>
<feature type="disulfide bond" evidence="21">
    <location>
        <begin position="1718"/>
        <end position="1730"/>
    </location>
</feature>
<evidence type="ECO:0000256" key="13">
    <source>
        <dbReference type="ARBA" id="ARBA00071083"/>
    </source>
</evidence>
<gene>
    <name evidence="29" type="ORF">ANANG_G00172620</name>
</gene>
<comment type="caution">
    <text evidence="21">Lacks conserved residue(s) required for the propagation of feature annotation.</text>
</comment>
<dbReference type="PROSITE" id="PS51115">
    <property type="entry name" value="LAMININ_IVA"/>
    <property type="match status" value="1"/>
</dbReference>
<dbReference type="Pfam" id="PF02210">
    <property type="entry name" value="Laminin_G_2"/>
    <property type="match status" value="4"/>
</dbReference>
<dbReference type="InterPro" id="IPR000742">
    <property type="entry name" value="EGF"/>
</dbReference>
<dbReference type="Proteomes" id="UP001044222">
    <property type="component" value="Chromosome 9"/>
</dbReference>
<dbReference type="Pfam" id="PF06009">
    <property type="entry name" value="Laminin_II"/>
    <property type="match status" value="1"/>
</dbReference>
<dbReference type="Pfam" id="PF00055">
    <property type="entry name" value="Laminin_N"/>
    <property type="match status" value="1"/>
</dbReference>
<dbReference type="PROSITE" id="PS50025">
    <property type="entry name" value="LAM_G_DOMAIN"/>
    <property type="match status" value="4"/>
</dbReference>
<dbReference type="Pfam" id="PF06008">
    <property type="entry name" value="Laminin_I"/>
    <property type="match status" value="1"/>
</dbReference>
<feature type="domain" description="Laminin EGF-like" evidence="26">
    <location>
        <begin position="419"/>
        <end position="462"/>
    </location>
</feature>
<dbReference type="GO" id="GO:0045995">
    <property type="term" value="P:regulation of embryonic development"/>
    <property type="evidence" value="ECO:0007669"/>
    <property type="project" value="InterPro"/>
</dbReference>
<feature type="domain" description="Laminin EGF-like" evidence="26">
    <location>
        <begin position="867"/>
        <end position="911"/>
    </location>
</feature>